<name>A0A8H6A799_PETAA</name>
<feature type="signal peptide" evidence="2">
    <location>
        <begin position="1"/>
        <end position="18"/>
    </location>
</feature>
<accession>A0A8H6A799</accession>
<evidence type="ECO:0000256" key="2">
    <source>
        <dbReference type="SAM" id="SignalP"/>
    </source>
</evidence>
<evidence type="ECO:0000313" key="4">
    <source>
        <dbReference type="Proteomes" id="UP000541154"/>
    </source>
</evidence>
<dbReference type="AlphaFoldDB" id="A0A8H6A799"/>
<gene>
    <name evidence="3" type="ORF">ETB97_011795</name>
</gene>
<feature type="chain" id="PRO_5034241034" evidence="2">
    <location>
        <begin position="19"/>
        <end position="150"/>
    </location>
</feature>
<feature type="compositionally biased region" description="Basic and acidic residues" evidence="1">
    <location>
        <begin position="141"/>
        <end position="150"/>
    </location>
</feature>
<organism evidence="3 4">
    <name type="scientific">Petromyces alliaceus</name>
    <name type="common">Aspergillus alliaceus</name>
    <dbReference type="NCBI Taxonomy" id="209559"/>
    <lineage>
        <taxon>Eukaryota</taxon>
        <taxon>Fungi</taxon>
        <taxon>Dikarya</taxon>
        <taxon>Ascomycota</taxon>
        <taxon>Pezizomycotina</taxon>
        <taxon>Eurotiomycetes</taxon>
        <taxon>Eurotiomycetidae</taxon>
        <taxon>Eurotiales</taxon>
        <taxon>Aspergillaceae</taxon>
        <taxon>Aspergillus</taxon>
        <taxon>Aspergillus subgen. Circumdati</taxon>
    </lineage>
</organism>
<evidence type="ECO:0000256" key="1">
    <source>
        <dbReference type="SAM" id="MobiDB-lite"/>
    </source>
</evidence>
<dbReference type="Proteomes" id="UP000541154">
    <property type="component" value="Unassembled WGS sequence"/>
</dbReference>
<keyword evidence="2" id="KW-0732">Signal</keyword>
<feature type="region of interest" description="Disordered" evidence="1">
    <location>
        <begin position="39"/>
        <end position="150"/>
    </location>
</feature>
<proteinExistence type="predicted"/>
<comment type="caution">
    <text evidence="3">The sequence shown here is derived from an EMBL/GenBank/DDBJ whole genome shotgun (WGS) entry which is preliminary data.</text>
</comment>
<keyword evidence="4" id="KW-1185">Reference proteome</keyword>
<evidence type="ECO:0000313" key="3">
    <source>
        <dbReference type="EMBL" id="KAF5862359.1"/>
    </source>
</evidence>
<dbReference type="EMBL" id="SPNV01000076">
    <property type="protein sequence ID" value="KAF5862359.1"/>
    <property type="molecule type" value="Genomic_DNA"/>
</dbReference>
<sequence>MRVQSIALLFGLCATALAVPHKPQNERLPWKSWSEFPSATMTYLPTPTPTPTEPPGGDDDDDELPFPWPTGWRPPFSDFPDSGDDDYSKSADAHDASYTSIPGWPDSGDDDDSKSADAHHTGHTSIPGWPDSDGNKLPWDGSKKDKGAYV</sequence>
<feature type="compositionally biased region" description="Basic and acidic residues" evidence="1">
    <location>
        <begin position="86"/>
        <end position="95"/>
    </location>
</feature>
<reference evidence="3 4" key="1">
    <citation type="submission" date="2019-04" db="EMBL/GenBank/DDBJ databases">
        <title>Aspergillus burnettii sp. nov., novel species from soil in southeast Queensland.</title>
        <authorList>
            <person name="Gilchrist C.L.M."/>
            <person name="Pitt J.I."/>
            <person name="Lange L."/>
            <person name="Lacey H.J."/>
            <person name="Vuong D."/>
            <person name="Midgley D.J."/>
            <person name="Greenfield P."/>
            <person name="Bradbury M."/>
            <person name="Lacey E."/>
            <person name="Busk P.K."/>
            <person name="Pilgaard B."/>
            <person name="Chooi Y.H."/>
            <person name="Piggott A.M."/>
        </authorList>
    </citation>
    <scope>NUCLEOTIDE SEQUENCE [LARGE SCALE GENOMIC DNA]</scope>
    <source>
        <strain evidence="3 4">FRR 5400</strain>
    </source>
</reference>
<protein>
    <submittedName>
        <fullName evidence="3">Uncharacterized protein</fullName>
    </submittedName>
</protein>